<proteinExistence type="predicted"/>
<dbReference type="AlphaFoldDB" id="A0A562KCT8"/>
<gene>
    <name evidence="1" type="ORF">IQ35_02124</name>
</gene>
<protein>
    <submittedName>
        <fullName evidence="1">Uncharacterized protein</fullName>
    </submittedName>
</protein>
<accession>A0A562KCT8</accession>
<name>A0A562KCT8_SPHWJ</name>
<dbReference type="EMBL" id="VLKK01000007">
    <property type="protein sequence ID" value="TWH93217.1"/>
    <property type="molecule type" value="Genomic_DNA"/>
</dbReference>
<dbReference type="RefSeq" id="WP_145073392.1">
    <property type="nucleotide sequence ID" value="NZ_JACIIY010000006.1"/>
</dbReference>
<sequence>MASPLEIIARREAELDDLSRARSLSSAEVAEAERLKARKRVVLLRLPRQIAATERKLERLRSIYADAQVAA</sequence>
<organism evidence="1 2">
    <name type="scientific">Sphingobium wenxiniae (strain DSM 21828 / CGMCC 1.7748 / JZ-1)</name>
    <dbReference type="NCBI Taxonomy" id="595605"/>
    <lineage>
        <taxon>Bacteria</taxon>
        <taxon>Pseudomonadati</taxon>
        <taxon>Pseudomonadota</taxon>
        <taxon>Alphaproteobacteria</taxon>
        <taxon>Sphingomonadales</taxon>
        <taxon>Sphingomonadaceae</taxon>
        <taxon>Sphingobium</taxon>
    </lineage>
</organism>
<reference evidence="1 2" key="1">
    <citation type="journal article" date="2015" name="Stand. Genomic Sci.">
        <title>Genomic Encyclopedia of Bacterial and Archaeal Type Strains, Phase III: the genomes of soil and plant-associated and newly described type strains.</title>
        <authorList>
            <person name="Whitman W.B."/>
            <person name="Woyke T."/>
            <person name="Klenk H.P."/>
            <person name="Zhou Y."/>
            <person name="Lilburn T.G."/>
            <person name="Beck B.J."/>
            <person name="De Vos P."/>
            <person name="Vandamme P."/>
            <person name="Eisen J.A."/>
            <person name="Garrity G."/>
            <person name="Hugenholtz P."/>
            <person name="Kyrpides N.C."/>
        </authorList>
    </citation>
    <scope>NUCLEOTIDE SEQUENCE [LARGE SCALE GENOMIC DNA]</scope>
    <source>
        <strain evidence="1 2">CGMCC 1.7748</strain>
    </source>
</reference>
<keyword evidence="2" id="KW-1185">Reference proteome</keyword>
<comment type="caution">
    <text evidence="1">The sequence shown here is derived from an EMBL/GenBank/DDBJ whole genome shotgun (WGS) entry which is preliminary data.</text>
</comment>
<evidence type="ECO:0000313" key="1">
    <source>
        <dbReference type="EMBL" id="TWH93217.1"/>
    </source>
</evidence>
<evidence type="ECO:0000313" key="2">
    <source>
        <dbReference type="Proteomes" id="UP000316624"/>
    </source>
</evidence>
<dbReference type="Proteomes" id="UP000316624">
    <property type="component" value="Unassembled WGS sequence"/>
</dbReference>